<keyword evidence="1" id="KW-0812">Transmembrane</keyword>
<protein>
    <submittedName>
        <fullName evidence="2">CIC11C00000003399</fullName>
    </submittedName>
</protein>
<sequence>MNHDAPLPLIQPSIDLDSDEESQDVSATLFWYGYAVLAISWTLFIVTANTVFLCWKFVIEPLSWTESTKYEYDYLYVVFSTIDEYVMSLWGVYVVAWWWALFSWVGLKLFKQSKGIQT</sequence>
<keyword evidence="1" id="KW-1133">Transmembrane helix</keyword>
<accession>A0A1L0BUX2</accession>
<dbReference type="InterPro" id="IPR029164">
    <property type="entry name" value="PIG-Y"/>
</dbReference>
<feature type="transmembrane region" description="Helical" evidence="1">
    <location>
        <begin position="74"/>
        <end position="100"/>
    </location>
</feature>
<reference evidence="2 3" key="1">
    <citation type="submission" date="2016-10" db="EMBL/GenBank/DDBJ databases">
        <authorList>
            <person name="de Groot N.N."/>
        </authorList>
    </citation>
    <scope>NUCLEOTIDE SEQUENCE [LARGE SCALE GENOMIC DNA]</scope>
    <source>
        <strain evidence="2 3">PYCC 4715</strain>
    </source>
</reference>
<name>A0A1L0BUX2_9ASCO</name>
<dbReference type="PANTHER" id="PTHR39400">
    <property type="entry name" value="YALI0E29227P"/>
    <property type="match status" value="1"/>
</dbReference>
<dbReference type="AlphaFoldDB" id="A0A1L0BUX2"/>
<dbReference type="PANTHER" id="PTHR39400:SF1">
    <property type="entry name" value="PIG-P DOMAIN-CONTAINING PROTEIN"/>
    <property type="match status" value="1"/>
</dbReference>
<dbReference type="Pfam" id="PF15159">
    <property type="entry name" value="PIG-Y"/>
    <property type="match status" value="1"/>
</dbReference>
<gene>
    <name evidence="2" type="ORF">SAMEA4029009_CIC11G00000003399</name>
</gene>
<keyword evidence="1" id="KW-0472">Membrane</keyword>
<proteinExistence type="predicted"/>
<dbReference type="Proteomes" id="UP000182259">
    <property type="component" value="Chromosome IV"/>
</dbReference>
<evidence type="ECO:0000256" key="1">
    <source>
        <dbReference type="SAM" id="Phobius"/>
    </source>
</evidence>
<evidence type="ECO:0000313" key="2">
    <source>
        <dbReference type="EMBL" id="SGZ55075.1"/>
    </source>
</evidence>
<dbReference type="EMBL" id="LT635767">
    <property type="protein sequence ID" value="SGZ55075.1"/>
    <property type="molecule type" value="Genomic_DNA"/>
</dbReference>
<evidence type="ECO:0000313" key="3">
    <source>
        <dbReference type="Proteomes" id="UP000182259"/>
    </source>
</evidence>
<feature type="transmembrane region" description="Helical" evidence="1">
    <location>
        <begin position="29"/>
        <end position="53"/>
    </location>
</feature>
<organism evidence="2 3">
    <name type="scientific">Sungouiella intermedia</name>
    <dbReference type="NCBI Taxonomy" id="45354"/>
    <lineage>
        <taxon>Eukaryota</taxon>
        <taxon>Fungi</taxon>
        <taxon>Dikarya</taxon>
        <taxon>Ascomycota</taxon>
        <taxon>Saccharomycotina</taxon>
        <taxon>Pichiomycetes</taxon>
        <taxon>Metschnikowiaceae</taxon>
        <taxon>Sungouiella</taxon>
    </lineage>
</organism>